<accession>A0A316WPG1</accession>
<protein>
    <recommendedName>
        <fullName evidence="3">DUF3164 domain-containing protein</fullName>
    </recommendedName>
</protein>
<reference evidence="1" key="1">
    <citation type="submission" date="2018-04" db="EMBL/GenBank/DDBJ databases">
        <title>Draft Genome Sequences of Chryseobacterium lactis NCTC11390T isolated from milk, Chryseobacterium oncorhynchi 701B-08T from rainbow trout, and Chryseobacterium viscerum 687B-08T from diseased fish.</title>
        <authorList>
            <person name="Jeong J.-J."/>
            <person name="Lee Y.J."/>
            <person name="Pathiraja D."/>
            <person name="Park B."/>
            <person name="Choi I.-G."/>
            <person name="Kim K.D."/>
        </authorList>
    </citation>
    <scope>NUCLEOTIDE SEQUENCE [LARGE SCALE GENOMIC DNA]</scope>
    <source>
        <strain evidence="1">701B-08</strain>
    </source>
</reference>
<organism evidence="1 2">
    <name type="scientific">Chryseobacterium oncorhynchi</name>
    <dbReference type="NCBI Taxonomy" id="741074"/>
    <lineage>
        <taxon>Bacteria</taxon>
        <taxon>Pseudomonadati</taxon>
        <taxon>Bacteroidota</taxon>
        <taxon>Flavobacteriia</taxon>
        <taxon>Flavobacteriales</taxon>
        <taxon>Weeksellaceae</taxon>
        <taxon>Chryseobacterium group</taxon>
        <taxon>Chryseobacterium</taxon>
    </lineage>
</organism>
<dbReference type="Proteomes" id="UP000236182">
    <property type="component" value="Unassembled WGS sequence"/>
</dbReference>
<dbReference type="Pfam" id="PF11363">
    <property type="entry name" value="DUF3164"/>
    <property type="match status" value="1"/>
</dbReference>
<dbReference type="AlphaFoldDB" id="A0A316WPG1"/>
<dbReference type="EMBL" id="PPEI02000005">
    <property type="protein sequence ID" value="PWN62283.1"/>
    <property type="molecule type" value="Genomic_DNA"/>
</dbReference>
<name>A0A316WPG1_9FLAO</name>
<dbReference type="RefSeq" id="WP_109623100.1">
    <property type="nucleotide sequence ID" value="NZ_PPEI02000005.1"/>
</dbReference>
<dbReference type="InterPro" id="IPR021505">
    <property type="entry name" value="Phage_B3_Orf6"/>
</dbReference>
<evidence type="ECO:0008006" key="3">
    <source>
        <dbReference type="Google" id="ProtNLM"/>
    </source>
</evidence>
<comment type="caution">
    <text evidence="1">The sequence shown here is derived from an EMBL/GenBank/DDBJ whole genome shotgun (WGS) entry which is preliminary data.</text>
</comment>
<evidence type="ECO:0000313" key="1">
    <source>
        <dbReference type="EMBL" id="PWN62283.1"/>
    </source>
</evidence>
<evidence type="ECO:0000313" key="2">
    <source>
        <dbReference type="Proteomes" id="UP000236182"/>
    </source>
</evidence>
<keyword evidence="2" id="KW-1185">Reference proteome</keyword>
<sequence>MTTIDITLLSPEDRKKLVDQAKEIEKQDKQKRIDDLKALDDLAAETLPGSMQVLREASENLEKAKAKVFSDFETFLKMKIETIGVKNNQQSHTITVGKESIKLGYRITDGYGENASYGIVMVHKFLESLGKDDNSKRLLGAVMRLLQRNGKGDLDSKKVLELKQIADKDYPGSDFQKGVEIIQAEYRPKLSKWFIEAYYTDGTGIERSIPLSMTSVDLPKETDLTFLLPKNN</sequence>
<proteinExistence type="predicted"/>
<dbReference type="OrthoDB" id="1004368at2"/>
<gene>
    <name evidence="1" type="ORF">C1638_017470</name>
</gene>